<evidence type="ECO:0000313" key="2">
    <source>
        <dbReference type="Proteomes" id="UP001054857"/>
    </source>
</evidence>
<sequence>MVVHEFTQGNSNPRAVCGAWSSWSATMMSGKARWGQWKGFTTTVSSQVSRATLPPRPRDSAHHGWWMNGQRISSNESWVYLDTAKDPETGRTAAQEAAEFHKSLSESLLTSEFDYETYYFRFGRFL</sequence>
<dbReference type="AlphaFoldDB" id="A0AAD3HJY0"/>
<evidence type="ECO:0000313" key="1">
    <source>
        <dbReference type="EMBL" id="GFR43100.1"/>
    </source>
</evidence>
<gene>
    <name evidence="1" type="ORF">Agub_g3932</name>
</gene>
<dbReference type="EMBL" id="BMAR01000005">
    <property type="protein sequence ID" value="GFR43100.1"/>
    <property type="molecule type" value="Genomic_DNA"/>
</dbReference>
<keyword evidence="2" id="KW-1185">Reference proteome</keyword>
<proteinExistence type="predicted"/>
<accession>A0AAD3HJY0</accession>
<comment type="caution">
    <text evidence="1">The sequence shown here is derived from an EMBL/GenBank/DDBJ whole genome shotgun (WGS) entry which is preliminary data.</text>
</comment>
<protein>
    <submittedName>
        <fullName evidence="1">Uncharacterized protein</fullName>
    </submittedName>
</protein>
<name>A0AAD3HJY0_9CHLO</name>
<reference evidence="1 2" key="1">
    <citation type="journal article" date="2021" name="Sci. Rep.">
        <title>Genome sequencing of the multicellular alga Astrephomene provides insights into convergent evolution of germ-soma differentiation.</title>
        <authorList>
            <person name="Yamashita S."/>
            <person name="Yamamoto K."/>
            <person name="Matsuzaki R."/>
            <person name="Suzuki S."/>
            <person name="Yamaguchi H."/>
            <person name="Hirooka S."/>
            <person name="Minakuchi Y."/>
            <person name="Miyagishima S."/>
            <person name="Kawachi M."/>
            <person name="Toyoda A."/>
            <person name="Nozaki H."/>
        </authorList>
    </citation>
    <scope>NUCLEOTIDE SEQUENCE [LARGE SCALE GENOMIC DNA]</scope>
    <source>
        <strain evidence="1 2">NIES-4017</strain>
    </source>
</reference>
<organism evidence="1 2">
    <name type="scientific">Astrephomene gubernaculifera</name>
    <dbReference type="NCBI Taxonomy" id="47775"/>
    <lineage>
        <taxon>Eukaryota</taxon>
        <taxon>Viridiplantae</taxon>
        <taxon>Chlorophyta</taxon>
        <taxon>core chlorophytes</taxon>
        <taxon>Chlorophyceae</taxon>
        <taxon>CS clade</taxon>
        <taxon>Chlamydomonadales</taxon>
        <taxon>Astrephomenaceae</taxon>
        <taxon>Astrephomene</taxon>
    </lineage>
</organism>
<dbReference type="Proteomes" id="UP001054857">
    <property type="component" value="Unassembled WGS sequence"/>
</dbReference>